<feature type="transmembrane region" description="Helical" evidence="1">
    <location>
        <begin position="63"/>
        <end position="83"/>
    </location>
</feature>
<evidence type="ECO:0000313" key="2">
    <source>
        <dbReference type="Proteomes" id="UP000504610"/>
    </source>
</evidence>
<dbReference type="GeneID" id="130496673"/>
<accession>A0A9W3C020</accession>
<dbReference type="Proteomes" id="UP000504610">
    <property type="component" value="Chromosome 6"/>
</dbReference>
<feature type="transmembrane region" description="Helical" evidence="1">
    <location>
        <begin position="158"/>
        <end position="177"/>
    </location>
</feature>
<gene>
    <name evidence="3" type="primary">LOC130496673</name>
</gene>
<name>A0A9W3C020_RAPSA</name>
<protein>
    <submittedName>
        <fullName evidence="3">Uncharacterized protein LOC130496673</fullName>
    </submittedName>
</protein>
<keyword evidence="2" id="KW-1185">Reference proteome</keyword>
<feature type="transmembrane region" description="Helical" evidence="1">
    <location>
        <begin position="130"/>
        <end position="152"/>
    </location>
</feature>
<reference evidence="2" key="1">
    <citation type="journal article" date="2019" name="Database">
        <title>The radish genome database (RadishGD): an integrated information resource for radish genomics.</title>
        <authorList>
            <person name="Yu H.J."/>
            <person name="Baek S."/>
            <person name="Lee Y.J."/>
            <person name="Cho A."/>
            <person name="Mun J.H."/>
        </authorList>
    </citation>
    <scope>NUCLEOTIDE SEQUENCE [LARGE SCALE GENOMIC DNA]</scope>
    <source>
        <strain evidence="2">cv. WK10039</strain>
    </source>
</reference>
<reference evidence="3" key="2">
    <citation type="submission" date="2025-08" db="UniProtKB">
        <authorList>
            <consortium name="RefSeq"/>
        </authorList>
    </citation>
    <scope>IDENTIFICATION</scope>
    <source>
        <tissue evidence="3">Leaf</tissue>
    </source>
</reference>
<evidence type="ECO:0000256" key="1">
    <source>
        <dbReference type="SAM" id="Phobius"/>
    </source>
</evidence>
<evidence type="ECO:0000313" key="3">
    <source>
        <dbReference type="RefSeq" id="XP_056844935.1"/>
    </source>
</evidence>
<feature type="transmembrane region" description="Helical" evidence="1">
    <location>
        <begin position="28"/>
        <end position="51"/>
    </location>
</feature>
<dbReference type="KEGG" id="rsz:130496673"/>
<sequence>MEVVPKRWRRRVLQIRKGDSRNFNFMDIIFSIFSKQVLGLALVLYSLWFFISFMRMCTHVGSKVLLVLSYLFACFSAMLNFKLYQRNKNGFFYYWYWWFSVILISVSTHVYSELFGILDKGWTVFVIKKVYWLWWTLFMALVGDQWLCWVSLNHTRTMFLVSVFFWLLDGLLLLHCIDHEKWYWNKITGWRFFIMAAKVVGLNHSFGRMVLNWFMVGDWYRWNIWTREVYGTQQIRYVLWILKLIKLSCDGVQRDHLEATEDKRWNIINSNDLLSLVSWCFAYVNGSVDMSHTNHKVTVEPVENGGFLKRIGHMIQDRFGPGDLKYGLNLIFMETKSVQRWHWHKGQKMRYLAFRMEINRGSLSPQFSARWGYGFLRQGINWFVRLLKFNEASSSIVGNGYCLICVYLLGEYVQNQDEWSGQFVCADKRKRLCDTWGIGEILDIVDHSVKDMMWLTNIMEKDSRISQDFDWQGFLLFCRMRSFGASVNVAALQGSDGVFINYGLVGFGKWTGWWINEKISATNPDTVQNGKIYEGVYNGIVDYVQWILYWIRDYYGLHQAYVLITRKSKIIYFNESS</sequence>
<feature type="transmembrane region" description="Helical" evidence="1">
    <location>
        <begin position="95"/>
        <end position="118"/>
    </location>
</feature>
<organism evidence="2 3">
    <name type="scientific">Raphanus sativus</name>
    <name type="common">Radish</name>
    <name type="synonym">Raphanus raphanistrum var. sativus</name>
    <dbReference type="NCBI Taxonomy" id="3726"/>
    <lineage>
        <taxon>Eukaryota</taxon>
        <taxon>Viridiplantae</taxon>
        <taxon>Streptophyta</taxon>
        <taxon>Embryophyta</taxon>
        <taxon>Tracheophyta</taxon>
        <taxon>Spermatophyta</taxon>
        <taxon>Magnoliopsida</taxon>
        <taxon>eudicotyledons</taxon>
        <taxon>Gunneridae</taxon>
        <taxon>Pentapetalae</taxon>
        <taxon>rosids</taxon>
        <taxon>malvids</taxon>
        <taxon>Brassicales</taxon>
        <taxon>Brassicaceae</taxon>
        <taxon>Brassiceae</taxon>
        <taxon>Raphanus</taxon>
    </lineage>
</organism>
<keyword evidence="1" id="KW-0472">Membrane</keyword>
<keyword evidence="1" id="KW-0812">Transmembrane</keyword>
<keyword evidence="1" id="KW-1133">Transmembrane helix</keyword>
<dbReference type="RefSeq" id="XP_056844935.1">
    <property type="nucleotide sequence ID" value="XM_056988955.1"/>
</dbReference>
<proteinExistence type="predicted"/>
<dbReference type="AlphaFoldDB" id="A0A9W3C020"/>